<dbReference type="InterPro" id="IPR006683">
    <property type="entry name" value="Thioestr_dom"/>
</dbReference>
<dbReference type="PANTHER" id="PTHR21660">
    <property type="entry name" value="THIOESTERASE SUPERFAMILY MEMBER-RELATED"/>
    <property type="match status" value="1"/>
</dbReference>
<dbReference type="PANTHER" id="PTHR21660:SF1">
    <property type="entry name" value="ACYL-COENZYME A THIOESTERASE 13"/>
    <property type="match status" value="1"/>
</dbReference>
<dbReference type="NCBIfam" id="TIGR00369">
    <property type="entry name" value="unchar_dom_1"/>
    <property type="match status" value="1"/>
</dbReference>
<sequence>MGKPHSDSKVTGLTGGEDEFSSNIEDARQATGEERVRAFMKITADEKDLSKRNWMTFILPHLELLSSDTSDSAHPKVLFRHSVKPEHCNTLGNMHGGCTATLFDFCTSSVLALVSRPGFWAFLGVSRTLNVTYLRPAPCDETVVIECEIVQVGKKLCTLRGVMRRESDGTLLATCEHGKVNTDPPVGKL</sequence>
<dbReference type="InterPro" id="IPR039298">
    <property type="entry name" value="ACOT13"/>
</dbReference>
<dbReference type="Gene3D" id="3.10.129.10">
    <property type="entry name" value="Hotdog Thioesterase"/>
    <property type="match status" value="1"/>
</dbReference>
<keyword evidence="6" id="KW-1185">Reference proteome</keyword>
<evidence type="ECO:0000256" key="3">
    <source>
        <dbReference type="SAM" id="MobiDB-lite"/>
    </source>
</evidence>
<dbReference type="CDD" id="cd03443">
    <property type="entry name" value="PaaI_thioesterase"/>
    <property type="match status" value="1"/>
</dbReference>
<name>A0ABR3WHB6_9PEZI</name>
<reference evidence="5 6" key="1">
    <citation type="journal article" date="2024" name="Commun. Biol.">
        <title>Comparative genomic analysis of thermophilic fungi reveals convergent evolutionary adaptations and gene losses.</title>
        <authorList>
            <person name="Steindorff A.S."/>
            <person name="Aguilar-Pontes M.V."/>
            <person name="Robinson A.J."/>
            <person name="Andreopoulos B."/>
            <person name="LaButti K."/>
            <person name="Kuo A."/>
            <person name="Mondo S."/>
            <person name="Riley R."/>
            <person name="Otillar R."/>
            <person name="Haridas S."/>
            <person name="Lipzen A."/>
            <person name="Grimwood J."/>
            <person name="Schmutz J."/>
            <person name="Clum A."/>
            <person name="Reid I.D."/>
            <person name="Moisan M.C."/>
            <person name="Butler G."/>
            <person name="Nguyen T.T.M."/>
            <person name="Dewar K."/>
            <person name="Conant G."/>
            <person name="Drula E."/>
            <person name="Henrissat B."/>
            <person name="Hansel C."/>
            <person name="Singer S."/>
            <person name="Hutchinson M.I."/>
            <person name="de Vries R.P."/>
            <person name="Natvig D.O."/>
            <person name="Powell A.J."/>
            <person name="Tsang A."/>
            <person name="Grigoriev I.V."/>
        </authorList>
    </citation>
    <scope>NUCLEOTIDE SEQUENCE [LARGE SCALE GENOMIC DNA]</scope>
    <source>
        <strain evidence="5 6">ATCC 24622</strain>
    </source>
</reference>
<dbReference type="Proteomes" id="UP001586593">
    <property type="component" value="Unassembled WGS sequence"/>
</dbReference>
<dbReference type="EMBL" id="JAZHXJ010000413">
    <property type="protein sequence ID" value="KAL1861672.1"/>
    <property type="molecule type" value="Genomic_DNA"/>
</dbReference>
<dbReference type="SUPFAM" id="SSF54637">
    <property type="entry name" value="Thioesterase/thiol ester dehydrase-isomerase"/>
    <property type="match status" value="1"/>
</dbReference>
<dbReference type="InterPro" id="IPR029069">
    <property type="entry name" value="HotDog_dom_sf"/>
</dbReference>
<feature type="domain" description="Thioesterase" evidence="4">
    <location>
        <begin position="92"/>
        <end position="170"/>
    </location>
</feature>
<evidence type="ECO:0000256" key="2">
    <source>
        <dbReference type="ARBA" id="ARBA00022801"/>
    </source>
</evidence>
<dbReference type="InterPro" id="IPR003736">
    <property type="entry name" value="PAAI_dom"/>
</dbReference>
<evidence type="ECO:0000313" key="5">
    <source>
        <dbReference type="EMBL" id="KAL1861672.1"/>
    </source>
</evidence>
<evidence type="ECO:0000256" key="1">
    <source>
        <dbReference type="ARBA" id="ARBA00008324"/>
    </source>
</evidence>
<gene>
    <name evidence="5" type="ORF">VTK73DRAFT_6980</name>
</gene>
<keyword evidence="2" id="KW-0378">Hydrolase</keyword>
<evidence type="ECO:0000313" key="6">
    <source>
        <dbReference type="Proteomes" id="UP001586593"/>
    </source>
</evidence>
<comment type="similarity">
    <text evidence="1">Belongs to the thioesterase PaaI family.</text>
</comment>
<evidence type="ECO:0000259" key="4">
    <source>
        <dbReference type="Pfam" id="PF03061"/>
    </source>
</evidence>
<proteinExistence type="inferred from homology"/>
<comment type="caution">
    <text evidence="5">The sequence shown here is derived from an EMBL/GenBank/DDBJ whole genome shotgun (WGS) entry which is preliminary data.</text>
</comment>
<feature type="region of interest" description="Disordered" evidence="3">
    <location>
        <begin position="1"/>
        <end position="24"/>
    </location>
</feature>
<organism evidence="5 6">
    <name type="scientific">Phialemonium thermophilum</name>
    <dbReference type="NCBI Taxonomy" id="223376"/>
    <lineage>
        <taxon>Eukaryota</taxon>
        <taxon>Fungi</taxon>
        <taxon>Dikarya</taxon>
        <taxon>Ascomycota</taxon>
        <taxon>Pezizomycotina</taxon>
        <taxon>Sordariomycetes</taxon>
        <taxon>Sordariomycetidae</taxon>
        <taxon>Cephalothecales</taxon>
        <taxon>Cephalothecaceae</taxon>
        <taxon>Phialemonium</taxon>
    </lineage>
</organism>
<dbReference type="Pfam" id="PF03061">
    <property type="entry name" value="4HBT"/>
    <property type="match status" value="1"/>
</dbReference>
<protein>
    <recommendedName>
        <fullName evidence="4">Thioesterase domain-containing protein</fullName>
    </recommendedName>
</protein>
<accession>A0ABR3WHB6</accession>